<accession>A0A2N3PI60</accession>
<keyword evidence="3 9" id="KW-0479">Metal-binding</keyword>
<dbReference type="GO" id="GO:0009228">
    <property type="term" value="P:thiamine biosynthetic process"/>
    <property type="evidence" value="ECO:0007669"/>
    <property type="project" value="UniProtKB-KW"/>
</dbReference>
<evidence type="ECO:0000313" key="11">
    <source>
        <dbReference type="EMBL" id="PKT80366.1"/>
    </source>
</evidence>
<feature type="binding site" evidence="9">
    <location>
        <begin position="185"/>
        <end position="186"/>
    </location>
    <ligand>
        <name>2-[(2R,5Z)-2-carboxy-4-methylthiazol-5(2H)-ylidene]ethyl phosphate</name>
        <dbReference type="ChEBI" id="CHEBI:62899"/>
    </ligand>
</feature>
<dbReference type="EC" id="2.5.1.3" evidence="9"/>
<proteinExistence type="inferred from homology"/>
<feature type="binding site" evidence="9">
    <location>
        <position position="68"/>
    </location>
    <ligand>
        <name>Mg(2+)</name>
        <dbReference type="ChEBI" id="CHEBI:18420"/>
    </ligand>
</feature>
<evidence type="ECO:0000256" key="1">
    <source>
        <dbReference type="ARBA" id="ARBA00005165"/>
    </source>
</evidence>
<keyword evidence="4 9" id="KW-0460">Magnesium</keyword>
<feature type="binding site" evidence="9">
    <location>
        <position position="141"/>
    </location>
    <ligand>
        <name>4-amino-2-methyl-5-(diphosphooxymethyl)pyrimidine</name>
        <dbReference type="ChEBI" id="CHEBI:57841"/>
    </ligand>
</feature>
<evidence type="ECO:0000259" key="10">
    <source>
        <dbReference type="Pfam" id="PF02581"/>
    </source>
</evidence>
<dbReference type="SUPFAM" id="SSF51391">
    <property type="entry name" value="Thiamin phosphate synthase"/>
    <property type="match status" value="1"/>
</dbReference>
<evidence type="ECO:0000256" key="4">
    <source>
        <dbReference type="ARBA" id="ARBA00022842"/>
    </source>
</evidence>
<dbReference type="InterPro" id="IPR022998">
    <property type="entry name" value="ThiamineP_synth_TenI"/>
</dbReference>
<reference evidence="11 12" key="1">
    <citation type="submission" date="2016-07" db="EMBL/GenBank/DDBJ databases">
        <title>Detection of Helicobacter winghamensis from caecal content of red fox (Vulpes vulpes).</title>
        <authorList>
            <person name="Zanoni R.G."/>
            <person name="Florio D."/>
            <person name="Caffara M."/>
            <person name="Renzi M."/>
            <person name="Parisi A."/>
            <person name="Pasquali F."/>
            <person name="Manfreda G."/>
        </authorList>
    </citation>
    <scope>NUCLEOTIDE SEQUENCE [LARGE SCALE GENOMIC DNA]</scope>
    <source>
        <strain evidence="11 12">295_13</strain>
    </source>
</reference>
<dbReference type="InterPro" id="IPR036206">
    <property type="entry name" value="ThiamineP_synth_sf"/>
</dbReference>
<feature type="binding site" evidence="9">
    <location>
        <begin position="35"/>
        <end position="39"/>
    </location>
    <ligand>
        <name>4-amino-2-methyl-5-(diphosphooxymethyl)pyrimidine</name>
        <dbReference type="ChEBI" id="CHEBI:57841"/>
    </ligand>
</feature>
<comment type="catalytic activity">
    <reaction evidence="8 9">
        <text>2-[(2R,5Z)-2-carboxy-4-methylthiazol-5(2H)-ylidene]ethyl phosphate + 4-amino-2-methyl-5-(diphosphooxymethyl)pyrimidine + 2 H(+) = thiamine phosphate + CO2 + diphosphate</text>
        <dbReference type="Rhea" id="RHEA:47844"/>
        <dbReference type="ChEBI" id="CHEBI:15378"/>
        <dbReference type="ChEBI" id="CHEBI:16526"/>
        <dbReference type="ChEBI" id="CHEBI:33019"/>
        <dbReference type="ChEBI" id="CHEBI:37575"/>
        <dbReference type="ChEBI" id="CHEBI:57841"/>
        <dbReference type="ChEBI" id="CHEBI:62899"/>
        <dbReference type="EC" id="2.5.1.3"/>
    </reaction>
</comment>
<organism evidence="11 12">
    <name type="scientific">Helicobacter winghamensis</name>
    <dbReference type="NCBI Taxonomy" id="157268"/>
    <lineage>
        <taxon>Bacteria</taxon>
        <taxon>Pseudomonadati</taxon>
        <taxon>Campylobacterota</taxon>
        <taxon>Epsilonproteobacteria</taxon>
        <taxon>Campylobacterales</taxon>
        <taxon>Helicobacteraceae</taxon>
        <taxon>Helicobacter</taxon>
    </lineage>
</organism>
<comment type="caution">
    <text evidence="11">The sequence shown here is derived from an EMBL/GenBank/DDBJ whole genome shotgun (WGS) entry which is preliminary data.</text>
</comment>
<feature type="binding site" evidence="9">
    <location>
        <position position="67"/>
    </location>
    <ligand>
        <name>4-amino-2-methyl-5-(diphosphooxymethyl)pyrimidine</name>
        <dbReference type="ChEBI" id="CHEBI:57841"/>
    </ligand>
</feature>
<dbReference type="PANTHER" id="PTHR20857:SF15">
    <property type="entry name" value="THIAMINE-PHOSPHATE SYNTHASE"/>
    <property type="match status" value="1"/>
</dbReference>
<sequence length="207" mass="22983">MFHGIYAISDTRLTPYHALKDMLKQAIRGGITLFQLRDKNTPDSTLAPLCLPLMDLCHLHQIPFILNDRIELAISLQTQGLHIGKKQDNTPYNLDELRQIRTKFQGILGISCYGDLTLAKNAKLIGADYIAFGSCFKSTTKPSAKTIPLDIFTQAKPLNIPMCAIGGIQKDNIAQLKNAQMAACISSIWQNDIPSNVKELLKNFKQG</sequence>
<keyword evidence="5 9" id="KW-0784">Thiamine biosynthesis</keyword>
<feature type="domain" description="Thiamine phosphate synthase/TenI" evidence="10">
    <location>
        <begin position="5"/>
        <end position="188"/>
    </location>
</feature>
<keyword evidence="2 9" id="KW-0808">Transferase</keyword>
<evidence type="ECO:0000256" key="3">
    <source>
        <dbReference type="ARBA" id="ARBA00022723"/>
    </source>
</evidence>
<dbReference type="STRING" id="556267.HWAG_00874"/>
<comment type="cofactor">
    <cofactor evidence="9">
        <name>Mg(2+)</name>
        <dbReference type="ChEBI" id="CHEBI:18420"/>
    </cofactor>
    <text evidence="9">Binds 1 Mg(2+) ion per subunit.</text>
</comment>
<comment type="similarity">
    <text evidence="9">Belongs to the thiamine-phosphate synthase family.</text>
</comment>
<evidence type="ECO:0000256" key="5">
    <source>
        <dbReference type="ARBA" id="ARBA00022977"/>
    </source>
</evidence>
<dbReference type="GeneID" id="97290121"/>
<evidence type="ECO:0000256" key="8">
    <source>
        <dbReference type="ARBA" id="ARBA00047883"/>
    </source>
</evidence>
<evidence type="ECO:0000256" key="9">
    <source>
        <dbReference type="HAMAP-Rule" id="MF_00097"/>
    </source>
</evidence>
<dbReference type="Gene3D" id="3.20.20.70">
    <property type="entry name" value="Aldolase class I"/>
    <property type="match status" value="1"/>
</dbReference>
<dbReference type="InterPro" id="IPR034291">
    <property type="entry name" value="TMP_synthase"/>
</dbReference>
<comment type="catalytic activity">
    <reaction evidence="7 9">
        <text>2-(2-carboxy-4-methylthiazol-5-yl)ethyl phosphate + 4-amino-2-methyl-5-(diphosphooxymethyl)pyrimidine + 2 H(+) = thiamine phosphate + CO2 + diphosphate</text>
        <dbReference type="Rhea" id="RHEA:47848"/>
        <dbReference type="ChEBI" id="CHEBI:15378"/>
        <dbReference type="ChEBI" id="CHEBI:16526"/>
        <dbReference type="ChEBI" id="CHEBI:33019"/>
        <dbReference type="ChEBI" id="CHEBI:37575"/>
        <dbReference type="ChEBI" id="CHEBI:57841"/>
        <dbReference type="ChEBI" id="CHEBI:62890"/>
        <dbReference type="EC" id="2.5.1.3"/>
    </reaction>
</comment>
<evidence type="ECO:0000256" key="7">
    <source>
        <dbReference type="ARBA" id="ARBA00047851"/>
    </source>
</evidence>
<dbReference type="OrthoDB" id="9810880at2"/>
<feature type="binding site" evidence="9">
    <location>
        <begin position="138"/>
        <end position="140"/>
    </location>
    <ligand>
        <name>2-[(2R,5Z)-2-carboxy-4-methylthiazol-5(2H)-ylidene]ethyl phosphate</name>
        <dbReference type="ChEBI" id="CHEBI:62899"/>
    </ligand>
</feature>
<evidence type="ECO:0000313" key="12">
    <source>
        <dbReference type="Proteomes" id="UP000233350"/>
    </source>
</evidence>
<dbReference type="Pfam" id="PF02581">
    <property type="entry name" value="TMP-TENI"/>
    <property type="match status" value="1"/>
</dbReference>
<dbReference type="EMBL" id="MBPK01000043">
    <property type="protein sequence ID" value="PKT80366.1"/>
    <property type="molecule type" value="Genomic_DNA"/>
</dbReference>
<feature type="binding site" evidence="9">
    <location>
        <position position="111"/>
    </location>
    <ligand>
        <name>4-amino-2-methyl-5-(diphosphooxymethyl)pyrimidine</name>
        <dbReference type="ChEBI" id="CHEBI:57841"/>
    </ligand>
</feature>
<dbReference type="GO" id="GO:0005737">
    <property type="term" value="C:cytoplasm"/>
    <property type="evidence" value="ECO:0007669"/>
    <property type="project" value="TreeGrafter"/>
</dbReference>
<dbReference type="RefSeq" id="WP_040498519.1">
    <property type="nucleotide sequence ID" value="NZ_CABKOI010000020.1"/>
</dbReference>
<evidence type="ECO:0000256" key="6">
    <source>
        <dbReference type="ARBA" id="ARBA00047334"/>
    </source>
</evidence>
<dbReference type="GO" id="GO:0009229">
    <property type="term" value="P:thiamine diphosphate biosynthetic process"/>
    <property type="evidence" value="ECO:0007669"/>
    <property type="project" value="UniProtKB-UniRule"/>
</dbReference>
<feature type="binding site" evidence="9">
    <location>
        <position position="167"/>
    </location>
    <ligand>
        <name>2-[(2R,5Z)-2-carboxy-4-methylthiazol-5(2H)-ylidene]ethyl phosphate</name>
        <dbReference type="ChEBI" id="CHEBI:62899"/>
    </ligand>
</feature>
<dbReference type="AlphaFoldDB" id="A0A2N3PI60"/>
<name>A0A2N3PI60_9HELI</name>
<comment type="catalytic activity">
    <reaction evidence="6 9">
        <text>4-methyl-5-(2-phosphooxyethyl)-thiazole + 4-amino-2-methyl-5-(diphosphooxymethyl)pyrimidine + H(+) = thiamine phosphate + diphosphate</text>
        <dbReference type="Rhea" id="RHEA:22328"/>
        <dbReference type="ChEBI" id="CHEBI:15378"/>
        <dbReference type="ChEBI" id="CHEBI:33019"/>
        <dbReference type="ChEBI" id="CHEBI:37575"/>
        <dbReference type="ChEBI" id="CHEBI:57841"/>
        <dbReference type="ChEBI" id="CHEBI:58296"/>
        <dbReference type="EC" id="2.5.1.3"/>
    </reaction>
</comment>
<dbReference type="HAMAP" id="MF_00097">
    <property type="entry name" value="TMP_synthase"/>
    <property type="match status" value="1"/>
</dbReference>
<protein>
    <recommendedName>
        <fullName evidence="9">Thiamine-phosphate synthase</fullName>
        <shortName evidence="9">TP synthase</shortName>
        <shortName evidence="9">TPS</shortName>
        <ecNumber evidence="9">2.5.1.3</ecNumber>
    </recommendedName>
    <alternativeName>
        <fullName evidence="9">Thiamine-phosphate pyrophosphorylase</fullName>
        <shortName evidence="9">TMP pyrophosphorylase</shortName>
        <shortName evidence="9">TMP-PPase</shortName>
    </alternativeName>
</protein>
<evidence type="ECO:0000256" key="2">
    <source>
        <dbReference type="ARBA" id="ARBA00022679"/>
    </source>
</evidence>
<dbReference type="InterPro" id="IPR013785">
    <property type="entry name" value="Aldolase_TIM"/>
</dbReference>
<comment type="pathway">
    <text evidence="1 9">Cofactor biosynthesis; thiamine diphosphate biosynthesis; thiamine phosphate from 4-amino-2-methyl-5-diphosphomethylpyrimidine and 4-methyl-5-(2-phosphoethyl)-thiazole: step 1/1.</text>
</comment>
<comment type="function">
    <text evidence="9">Condenses 4-methyl-5-(beta-hydroxyethyl)thiazole monophosphate (THZ-P) and 2-methyl-4-amino-5-hydroxymethyl pyrimidine pyrophosphate (HMP-PP) to form thiamine monophosphate (TMP).</text>
</comment>
<dbReference type="GO" id="GO:0000287">
    <property type="term" value="F:magnesium ion binding"/>
    <property type="evidence" value="ECO:0007669"/>
    <property type="project" value="UniProtKB-UniRule"/>
</dbReference>
<dbReference type="Proteomes" id="UP000233350">
    <property type="component" value="Unassembled WGS sequence"/>
</dbReference>
<dbReference type="PANTHER" id="PTHR20857">
    <property type="entry name" value="THIAMINE-PHOSPHATE PYROPHOSPHORYLASE"/>
    <property type="match status" value="1"/>
</dbReference>
<dbReference type="GO" id="GO:0004789">
    <property type="term" value="F:thiamine-phosphate diphosphorylase activity"/>
    <property type="evidence" value="ECO:0007669"/>
    <property type="project" value="UniProtKB-UniRule"/>
</dbReference>
<comment type="caution">
    <text evidence="9">Lacks conserved residue(s) required for the propagation of feature annotation.</text>
</comment>
<gene>
    <name evidence="9" type="primary">thiE</name>
    <name evidence="11" type="ORF">BCM31_03215</name>
</gene>
<dbReference type="UniPathway" id="UPA00060">
    <property type="reaction ID" value="UER00141"/>
</dbReference>
<dbReference type="CDD" id="cd00564">
    <property type="entry name" value="TMP_TenI"/>
    <property type="match status" value="1"/>
</dbReference>
<keyword evidence="12" id="KW-1185">Reference proteome</keyword>